<protein>
    <submittedName>
        <fullName evidence="1">Uncharacterized protein</fullName>
    </submittedName>
</protein>
<proteinExistence type="predicted"/>
<dbReference type="Proteomes" id="UP000019484">
    <property type="component" value="Unassembled WGS sequence"/>
</dbReference>
<keyword evidence="2" id="KW-1185">Reference proteome</keyword>
<comment type="caution">
    <text evidence="1">The sequence shown here is derived from an EMBL/GenBank/DDBJ whole genome shotgun (WGS) entry which is preliminary data.</text>
</comment>
<dbReference type="RefSeq" id="XP_007721447.1">
    <property type="nucleotide sequence ID" value="XM_007723257.1"/>
</dbReference>
<dbReference type="EMBL" id="AMWN01000002">
    <property type="protein sequence ID" value="EXJ93953.1"/>
    <property type="molecule type" value="Genomic_DNA"/>
</dbReference>
<dbReference type="OrthoDB" id="187894at2759"/>
<accession>W9YN41</accession>
<dbReference type="GeneID" id="19157246"/>
<sequence>MESINTLTSISRCWVKFRKLQAQELDSEKGQDILAAIGEGHPFPEPRHDRRHQRREGWHLRARLRC</sequence>
<dbReference type="HOGENOM" id="CLU_2830974_0_0_1"/>
<name>W9YN41_9EURO</name>
<reference evidence="1 2" key="1">
    <citation type="submission" date="2013-03" db="EMBL/GenBank/DDBJ databases">
        <title>The Genome Sequence of Capronia coronata CBS 617.96.</title>
        <authorList>
            <consortium name="The Broad Institute Genomics Platform"/>
            <person name="Cuomo C."/>
            <person name="de Hoog S."/>
            <person name="Gorbushina A."/>
            <person name="Walker B."/>
            <person name="Young S.K."/>
            <person name="Zeng Q."/>
            <person name="Gargeya S."/>
            <person name="Fitzgerald M."/>
            <person name="Haas B."/>
            <person name="Abouelleil A."/>
            <person name="Allen A.W."/>
            <person name="Alvarado L."/>
            <person name="Arachchi H.M."/>
            <person name="Berlin A.M."/>
            <person name="Chapman S.B."/>
            <person name="Gainer-Dewar J."/>
            <person name="Goldberg J."/>
            <person name="Griggs A."/>
            <person name="Gujja S."/>
            <person name="Hansen M."/>
            <person name="Howarth C."/>
            <person name="Imamovic A."/>
            <person name="Ireland A."/>
            <person name="Larimer J."/>
            <person name="McCowan C."/>
            <person name="Murphy C."/>
            <person name="Pearson M."/>
            <person name="Poon T.W."/>
            <person name="Priest M."/>
            <person name="Roberts A."/>
            <person name="Saif S."/>
            <person name="Shea T."/>
            <person name="Sisk P."/>
            <person name="Sykes S."/>
            <person name="Wortman J."/>
            <person name="Nusbaum C."/>
            <person name="Birren B."/>
        </authorList>
    </citation>
    <scope>NUCLEOTIDE SEQUENCE [LARGE SCALE GENOMIC DNA]</scope>
    <source>
        <strain evidence="1 2">CBS 617.96</strain>
    </source>
</reference>
<gene>
    <name evidence="1" type="ORF">A1O1_02346</name>
</gene>
<evidence type="ECO:0000313" key="2">
    <source>
        <dbReference type="Proteomes" id="UP000019484"/>
    </source>
</evidence>
<evidence type="ECO:0000313" key="1">
    <source>
        <dbReference type="EMBL" id="EXJ93953.1"/>
    </source>
</evidence>
<organism evidence="1 2">
    <name type="scientific">Capronia coronata CBS 617.96</name>
    <dbReference type="NCBI Taxonomy" id="1182541"/>
    <lineage>
        <taxon>Eukaryota</taxon>
        <taxon>Fungi</taxon>
        <taxon>Dikarya</taxon>
        <taxon>Ascomycota</taxon>
        <taxon>Pezizomycotina</taxon>
        <taxon>Eurotiomycetes</taxon>
        <taxon>Chaetothyriomycetidae</taxon>
        <taxon>Chaetothyriales</taxon>
        <taxon>Herpotrichiellaceae</taxon>
        <taxon>Capronia</taxon>
    </lineage>
</organism>
<dbReference type="AlphaFoldDB" id="W9YN41"/>